<proteinExistence type="predicted"/>
<organism evidence="1 2">
    <name type="scientific">Xanthomonas theicola</name>
    <dbReference type="NCBI Taxonomy" id="56464"/>
    <lineage>
        <taxon>Bacteria</taxon>
        <taxon>Pseudomonadati</taxon>
        <taxon>Pseudomonadota</taxon>
        <taxon>Gammaproteobacteria</taxon>
        <taxon>Lysobacterales</taxon>
        <taxon>Lysobacteraceae</taxon>
        <taxon>Xanthomonas</taxon>
    </lineage>
</organism>
<dbReference type="RefSeq" id="WP_128419908.1">
    <property type="nucleotide sequence ID" value="NZ_CP049017.1"/>
</dbReference>
<reference evidence="1 2" key="1">
    <citation type="submission" date="2016-08" db="EMBL/GenBank/DDBJ databases">
        <title>Evolution of the type three secretion system and type three effector repertoires in Xanthomonas.</title>
        <authorList>
            <person name="Merda D."/>
            <person name="Briand M."/>
            <person name="Bosis E."/>
            <person name="Rousseau C."/>
            <person name="Portier P."/>
            <person name="Jacques M.-A."/>
            <person name="Fischer-Le Saux M."/>
        </authorList>
    </citation>
    <scope>NUCLEOTIDE SEQUENCE [LARGE SCALE GENOMIC DNA]</scope>
    <source>
        <strain evidence="1 2">CFBP 4691</strain>
    </source>
</reference>
<evidence type="ECO:0000313" key="2">
    <source>
        <dbReference type="Proteomes" id="UP000239898"/>
    </source>
</evidence>
<accession>A0A2S6ZGG8</accession>
<dbReference type="Proteomes" id="UP000239898">
    <property type="component" value="Unassembled WGS sequence"/>
</dbReference>
<dbReference type="EMBL" id="MIGX01000028">
    <property type="protein sequence ID" value="PPT91343.1"/>
    <property type="molecule type" value="Genomic_DNA"/>
</dbReference>
<evidence type="ECO:0000313" key="1">
    <source>
        <dbReference type="EMBL" id="PPT91343.1"/>
    </source>
</evidence>
<gene>
    <name evidence="1" type="ORF">XthCFBP4691_07845</name>
</gene>
<protein>
    <submittedName>
        <fullName evidence="1">Uncharacterized protein</fullName>
    </submittedName>
</protein>
<name>A0A2S6ZGG8_9XANT</name>
<dbReference type="OrthoDB" id="6042000at2"/>
<dbReference type="AlphaFoldDB" id="A0A2S6ZGG8"/>
<sequence length="66" mass="7278">MSDNGHTQSDHDASLLEGLYQLAVSGQARGWEFEQLSNEVYDRLKQTYEHAGVGSAQAQLRGRQAA</sequence>
<comment type="caution">
    <text evidence="1">The sequence shown here is derived from an EMBL/GenBank/DDBJ whole genome shotgun (WGS) entry which is preliminary data.</text>
</comment>
<keyword evidence="2" id="KW-1185">Reference proteome</keyword>